<dbReference type="HOGENOM" id="CLU_080044_0_0_1"/>
<keyword evidence="4" id="KW-0804">Transcription</keyword>
<dbReference type="GO" id="GO:0003713">
    <property type="term" value="F:transcription coactivator activity"/>
    <property type="evidence" value="ECO:0007669"/>
    <property type="project" value="TreeGrafter"/>
</dbReference>
<accession>F0WZB7</accession>
<protein>
    <recommendedName>
        <fullName evidence="4">Mediator of RNA polymerase II transcription subunit 20</fullName>
    </recommendedName>
    <alternativeName>
        <fullName evidence="4">Mediator complex subunit 20</fullName>
    </alternativeName>
</protein>
<evidence type="ECO:0000313" key="5">
    <source>
        <dbReference type="EMBL" id="CCA26835.1"/>
    </source>
</evidence>
<comment type="subunit">
    <text evidence="4">Component of the Mediator complex.</text>
</comment>
<comment type="function">
    <text evidence="4">Component of the Mediator complex, a coactivator involved in the regulated transcription of nearly all RNA polymerase II-dependent genes. Mediator functions as a bridge to convey information from gene-specific regulatory proteins to the basal RNA polymerase II transcription machinery. Mediator is recruited to promoters by direct interactions with regulatory proteins and serves as a scaffold for the assembly of a functional preinitiation complex with RNA polymerase II and the general transcription factors.</text>
</comment>
<reference evidence="5" key="1">
    <citation type="journal article" date="2011" name="PLoS Biol.">
        <title>Gene gain and loss during evolution of obligate parasitism in the white rust pathogen of Arabidopsis thaliana.</title>
        <authorList>
            <person name="Kemen E."/>
            <person name="Gardiner A."/>
            <person name="Schultz-Larsen T."/>
            <person name="Kemen A.C."/>
            <person name="Balmuth A.L."/>
            <person name="Robert-Seilaniantz A."/>
            <person name="Bailey K."/>
            <person name="Holub E."/>
            <person name="Studholme D.J."/>
            <person name="Maclean D."/>
            <person name="Jones J.D."/>
        </authorList>
    </citation>
    <scope>NUCLEOTIDE SEQUENCE</scope>
</reference>
<organism evidence="5">
    <name type="scientific">Albugo laibachii Nc14</name>
    <dbReference type="NCBI Taxonomy" id="890382"/>
    <lineage>
        <taxon>Eukaryota</taxon>
        <taxon>Sar</taxon>
        <taxon>Stramenopiles</taxon>
        <taxon>Oomycota</taxon>
        <taxon>Peronosporomycetes</taxon>
        <taxon>Albuginales</taxon>
        <taxon>Albuginaceae</taxon>
        <taxon>Albugo</taxon>
    </lineage>
</organism>
<dbReference type="Pfam" id="PF08612">
    <property type="entry name" value="Med20"/>
    <property type="match status" value="1"/>
</dbReference>
<evidence type="ECO:0000256" key="3">
    <source>
        <dbReference type="ARBA" id="ARBA00023242"/>
    </source>
</evidence>
<dbReference type="EMBL" id="FR824463">
    <property type="protein sequence ID" value="CCA26835.1"/>
    <property type="molecule type" value="Genomic_DNA"/>
</dbReference>
<name>F0WZB7_9STRA</name>
<evidence type="ECO:0000256" key="4">
    <source>
        <dbReference type="RuleBase" id="RU364152"/>
    </source>
</evidence>
<comment type="similarity">
    <text evidence="2 4">Belongs to the Mediator complex subunit 20 family.</text>
</comment>
<evidence type="ECO:0000256" key="2">
    <source>
        <dbReference type="ARBA" id="ARBA00010743"/>
    </source>
</evidence>
<dbReference type="PANTHER" id="PTHR12465:SF0">
    <property type="entry name" value="MEDIATOR OF RNA POLYMERASE II TRANSCRIPTION SUBUNIT 20"/>
    <property type="match status" value="1"/>
</dbReference>
<dbReference type="GO" id="GO:0006357">
    <property type="term" value="P:regulation of transcription by RNA polymerase II"/>
    <property type="evidence" value="ECO:0007669"/>
    <property type="project" value="InterPro"/>
</dbReference>
<reference evidence="5" key="2">
    <citation type="submission" date="2011-02" db="EMBL/GenBank/DDBJ databases">
        <authorList>
            <person name="MacLean D."/>
        </authorList>
    </citation>
    <scope>NUCLEOTIDE SEQUENCE</scope>
</reference>
<keyword evidence="3 4" id="KW-0539">Nucleus</keyword>
<dbReference type="GO" id="GO:0016592">
    <property type="term" value="C:mediator complex"/>
    <property type="evidence" value="ECO:0007669"/>
    <property type="project" value="InterPro"/>
</dbReference>
<sequence length="227" mass="26179">MHMKMTGCTRVLIIQESHTTQKYQELIERLKHIGGQKLGRHVVHCRFFNRKMLTEGYTNQRMYMLRMSQNEGLVYAVLVNERLRNVVGSMNGAEQVTEQRMLLEYGLEGANILQQSEIYASKLDGQFEGLRYVVGDFTVSVCTFMSRNNIPRGIVVEIQYSPCYEVPAVETLFDEFMQMLAPNTAIRKPIVNLTAYYQSVGLSSVYSLKHTALQYVEAFNILRKLDR</sequence>
<comment type="subcellular location">
    <subcellularLocation>
        <location evidence="1 4">Nucleus</location>
    </subcellularLocation>
</comment>
<dbReference type="InterPro" id="IPR013921">
    <property type="entry name" value="Mediator_Med20"/>
</dbReference>
<gene>
    <name evidence="5" type="primary">AlNc14C420G11520</name>
    <name evidence="4" type="synonym">MED20</name>
    <name evidence="5" type="ORF">ALNC14_129790</name>
</gene>
<keyword evidence="4" id="KW-0805">Transcription regulation</keyword>
<dbReference type="PANTHER" id="PTHR12465">
    <property type="entry name" value="UBIQUITIN SPECIFIC PROTEASE HOMOLOG 49"/>
    <property type="match status" value="1"/>
</dbReference>
<keyword evidence="4" id="KW-0010">Activator</keyword>
<evidence type="ECO:0000256" key="1">
    <source>
        <dbReference type="ARBA" id="ARBA00004123"/>
    </source>
</evidence>
<proteinExistence type="inferred from homology"/>
<dbReference type="AlphaFoldDB" id="F0WZB7"/>